<dbReference type="PANTHER" id="PTHR34595:SF2">
    <property type="entry name" value="BLR2978 PROTEIN"/>
    <property type="match status" value="1"/>
</dbReference>
<sequence length="881" mass="99024">MASNFPNEPDNHRVRSQTQSQSQSQSQPKTSASDPFAQYKVGSSYDEFFDQDKPRDHVSDYHDALSSFGVARLNRRWQRARRMVDENSVGLAGHLARKVSGMVSVRQRRKIRAWQLDAIPVVIDSATWKELSAAIAQRATMYELLLQDLYGPQRLIREKVIPATLLHAHPQFLRGLHSDSDIKQFLQLVAFDLARSPDGRWWFLNDRAESPSGIGFAHENRIVLSHAFPEIFQKCNVAQLSPFYDQLQNSLLNLADGKPKARGVLLGEGMTGRNFFEEAYLARTLGYTLVRGDDLTVRNDGVHFKTLAGLKPVDLILRRKNSLDCDPLEFDGATAIGTPGLVNAYRQNQVAITNRIGSGLVESRALMAYGGKICQALMSEELKIPNVATWWCGDPKSLQFVLENLDHLTLESAFRERSRSFEAGTEMSELSLEQRKSKLLANPMNYVAQERVDRSSVPVWSGESMESARLALRTFAVSTDDGFKVMKGGLGRTSKLQDPLYITINEGEGGKDVWVESGDDANAARALSVSQKLAPRRSGFELSSRSADNLFWMGRQIERIYFSSCVLRSTIHRLIGERRAKSRVEVHVLVRCLAMQGQIEPAFAIQELKTSLPELAELLPAVILDASNSGSIATSVNELLRLGQMERNCMSLDTWRTILRIHERIDIDQPDLPSLLALADELVVDVSALSGQAAEGMTRNQVYRFVQIGRRLEHATQLIFMLRSLFLPKVEPVDPVLQTALEVADSIMTYRSRYFANYQLGGVLDLLVTDETNPRSLVWQMAQLDEHVQQLPDNIDQAGLAPERRLSSFLLHSVRSSDIQLVAESWLLNETQPMEELLKAWEESLPELHAAVSNRFFVHADTSRQIGDIGRRSKANKRRSQ</sequence>
<dbReference type="KEGG" id="mff:MFFC18_45070"/>
<organism evidence="4 5">
    <name type="scientific">Mariniblastus fucicola</name>
    <dbReference type="NCBI Taxonomy" id="980251"/>
    <lineage>
        <taxon>Bacteria</taxon>
        <taxon>Pseudomonadati</taxon>
        <taxon>Planctomycetota</taxon>
        <taxon>Planctomycetia</taxon>
        <taxon>Pirellulales</taxon>
        <taxon>Pirellulaceae</taxon>
        <taxon>Mariniblastus</taxon>
    </lineage>
</organism>
<dbReference type="Gene3D" id="3.40.50.11290">
    <property type="match status" value="1"/>
</dbReference>
<dbReference type="InterPro" id="IPR025841">
    <property type="entry name" value="CP_ATPgrasp_2"/>
</dbReference>
<name>A0A5B9PIS0_9BACT</name>
<feature type="region of interest" description="Disordered" evidence="1">
    <location>
        <begin position="1"/>
        <end position="36"/>
    </location>
</feature>
<dbReference type="OrthoDB" id="9803842at2"/>
<dbReference type="SUPFAM" id="SSF56059">
    <property type="entry name" value="Glutathione synthetase ATP-binding domain-like"/>
    <property type="match status" value="1"/>
</dbReference>
<evidence type="ECO:0000256" key="1">
    <source>
        <dbReference type="SAM" id="MobiDB-lite"/>
    </source>
</evidence>
<dbReference type="InterPro" id="IPR007296">
    <property type="entry name" value="DUF403"/>
</dbReference>
<dbReference type="PANTHER" id="PTHR34595">
    <property type="entry name" value="BLR5612 PROTEIN"/>
    <property type="match status" value="1"/>
</dbReference>
<dbReference type="STRING" id="980251.GCA_001642875_01062"/>
<evidence type="ECO:0000313" key="4">
    <source>
        <dbReference type="EMBL" id="QEG24586.1"/>
    </source>
</evidence>
<evidence type="ECO:0000259" key="2">
    <source>
        <dbReference type="Pfam" id="PF04168"/>
    </source>
</evidence>
<dbReference type="EMBL" id="CP042912">
    <property type="protein sequence ID" value="QEG24586.1"/>
    <property type="molecule type" value="Genomic_DNA"/>
</dbReference>
<evidence type="ECO:0000313" key="5">
    <source>
        <dbReference type="Proteomes" id="UP000322214"/>
    </source>
</evidence>
<proteinExistence type="predicted"/>
<evidence type="ECO:0000259" key="3">
    <source>
        <dbReference type="Pfam" id="PF14403"/>
    </source>
</evidence>
<accession>A0A5B9PIS0</accession>
<feature type="compositionally biased region" description="Low complexity" evidence="1">
    <location>
        <begin position="16"/>
        <end position="27"/>
    </location>
</feature>
<dbReference type="Gene3D" id="3.30.1490.270">
    <property type="match status" value="1"/>
</dbReference>
<gene>
    <name evidence="4" type="ORF">MFFC18_45070</name>
</gene>
<dbReference type="AlphaFoldDB" id="A0A5B9PIS0"/>
<feature type="domain" description="DUF403" evidence="2">
    <location>
        <begin position="542"/>
        <end position="857"/>
    </location>
</feature>
<protein>
    <submittedName>
        <fullName evidence="4">Uncharacterized protein</fullName>
    </submittedName>
</protein>
<dbReference type="Proteomes" id="UP000322214">
    <property type="component" value="Chromosome"/>
</dbReference>
<dbReference type="Pfam" id="PF14403">
    <property type="entry name" value="CP_ATPgrasp_2"/>
    <property type="match status" value="1"/>
</dbReference>
<feature type="domain" description="Circularly permuted ATP-grasp type 2" evidence="3">
    <location>
        <begin position="120"/>
        <end position="493"/>
    </location>
</feature>
<reference evidence="4 5" key="1">
    <citation type="submission" date="2019-08" db="EMBL/GenBank/DDBJ databases">
        <title>Deep-cultivation of Planctomycetes and their phenomic and genomic characterization uncovers novel biology.</title>
        <authorList>
            <person name="Wiegand S."/>
            <person name="Jogler M."/>
            <person name="Boedeker C."/>
            <person name="Pinto D."/>
            <person name="Vollmers J."/>
            <person name="Rivas-Marin E."/>
            <person name="Kohn T."/>
            <person name="Peeters S.H."/>
            <person name="Heuer A."/>
            <person name="Rast P."/>
            <person name="Oberbeckmann S."/>
            <person name="Bunk B."/>
            <person name="Jeske O."/>
            <person name="Meyerdierks A."/>
            <person name="Storesund J.E."/>
            <person name="Kallscheuer N."/>
            <person name="Luecker S."/>
            <person name="Lage O.M."/>
            <person name="Pohl T."/>
            <person name="Merkel B.J."/>
            <person name="Hornburger P."/>
            <person name="Mueller R.-W."/>
            <person name="Bruemmer F."/>
            <person name="Labrenz M."/>
            <person name="Spormann A.M."/>
            <person name="Op den Camp H."/>
            <person name="Overmann J."/>
            <person name="Amann R."/>
            <person name="Jetten M.S.M."/>
            <person name="Mascher T."/>
            <person name="Medema M.H."/>
            <person name="Devos D.P."/>
            <person name="Kaster A.-K."/>
            <person name="Ovreas L."/>
            <person name="Rohde M."/>
            <person name="Galperin M.Y."/>
            <person name="Jogler C."/>
        </authorList>
    </citation>
    <scope>NUCLEOTIDE SEQUENCE [LARGE SCALE GENOMIC DNA]</scope>
    <source>
        <strain evidence="4 5">FC18</strain>
    </source>
</reference>
<keyword evidence="5" id="KW-1185">Reference proteome</keyword>
<dbReference type="InterPro" id="IPR051680">
    <property type="entry name" value="ATP-dep_Glu-Cys_Ligase-2"/>
</dbReference>
<dbReference type="Pfam" id="PF04168">
    <property type="entry name" value="Alpha-E"/>
    <property type="match status" value="1"/>
</dbReference>